<dbReference type="Pfam" id="PF00651">
    <property type="entry name" value="BTB"/>
    <property type="match status" value="1"/>
</dbReference>
<keyword evidence="9" id="KW-1185">Reference proteome</keyword>
<accession>A0A9N7RMJ2</accession>
<protein>
    <submittedName>
        <fullName evidence="8">Regulatory protein NPR3</fullName>
    </submittedName>
</protein>
<gene>
    <name evidence="8" type="ORF">SHERM_04086</name>
</gene>
<dbReference type="GO" id="GO:0042742">
    <property type="term" value="P:defense response to bacterium"/>
    <property type="evidence" value="ECO:0007669"/>
    <property type="project" value="TreeGrafter"/>
</dbReference>
<sequence length="585" mass="64965">MAPYDHDLLSSSLTLSDLSNAAPPPPAAAGSLHPTDSDLSSLASLSSNLGQLVSAAEFNDYSDAEIVADGIPVGVLRGVLAARSPFFHELFQKDRVGPTNTTERKYLLSDLVPGGTVGYDAFLTVLIYLYTGRVRPAPPDASTCVDETCRHDSCVPAVEYHVQLLYACAAFRINDLMDFVERRLQYFANQVLVEDMIRIVKAAIHCGSTRLVSHCVHRIALVDIDDVIVDRTLPADIATRIKTIRAESDYEQEHDSSQVKLLHCLNRKVNKRIYRALDSDDVQLVKLLLDESNLTLDETYALHYAAAFCSPKVFDEVRSLGKANLNIRNARGYTVLHIAAKQRDPSIALRVLEHGGCPMVRTWDGRTAAAMRRRITRPKDFYSATGPGKKTNTDRLCIEVLEREMRGGSPWNGTVPEKESAMVAAHDLRMSLLLLENKVAMARYLFPEEARLAMHIARADTTSEFSGLSTSTGSSSGNSRDVDSYEIPPEQVNRLQQRLQALQKAVEASRRFFPNCADVVDKLLEDDTLGDLLLEKGSPEEQRTKRVRYMELKADLMKAFDKDMAVNKRQASSYRASLSGSRSLK</sequence>
<comment type="pathway">
    <text evidence="1">Protein modification; protein ubiquitination.</text>
</comment>
<dbReference type="SMART" id="SM00225">
    <property type="entry name" value="BTB"/>
    <property type="match status" value="1"/>
</dbReference>
<proteinExistence type="inferred from homology"/>
<dbReference type="GO" id="GO:2000022">
    <property type="term" value="P:regulation of jasmonic acid mediated signaling pathway"/>
    <property type="evidence" value="ECO:0007669"/>
    <property type="project" value="InterPro"/>
</dbReference>
<dbReference type="Gene3D" id="3.30.710.10">
    <property type="entry name" value="Potassium Channel Kv1.1, Chain A"/>
    <property type="match status" value="1"/>
</dbReference>
<evidence type="ECO:0000256" key="4">
    <source>
        <dbReference type="PROSITE-ProRule" id="PRU01391"/>
    </source>
</evidence>
<dbReference type="InterPro" id="IPR036770">
    <property type="entry name" value="Ankyrin_rpt-contain_sf"/>
</dbReference>
<dbReference type="Gene3D" id="1.25.40.20">
    <property type="entry name" value="Ankyrin repeat-containing domain"/>
    <property type="match status" value="1"/>
</dbReference>
<dbReference type="GO" id="GO:0008270">
    <property type="term" value="F:zinc ion binding"/>
    <property type="evidence" value="ECO:0007669"/>
    <property type="project" value="UniProtKB-KW"/>
</dbReference>
<evidence type="ECO:0000256" key="3">
    <source>
        <dbReference type="ARBA" id="ARBA00044947"/>
    </source>
</evidence>
<dbReference type="InterPro" id="IPR057250">
    <property type="entry name" value="Znf_C2HC_NPR-type"/>
</dbReference>
<dbReference type="EMBL" id="CACSLK010030184">
    <property type="protein sequence ID" value="CAA0837072.1"/>
    <property type="molecule type" value="Genomic_DNA"/>
</dbReference>
<dbReference type="SUPFAM" id="SSF48403">
    <property type="entry name" value="Ankyrin repeat"/>
    <property type="match status" value="1"/>
</dbReference>
<keyword evidence="2" id="KW-0611">Plant defense</keyword>
<dbReference type="Pfam" id="PF12313">
    <property type="entry name" value="NPR1_like_C"/>
    <property type="match status" value="1"/>
</dbReference>
<keyword evidence="4" id="KW-0862">Zinc</keyword>
<dbReference type="InterPro" id="IPR021094">
    <property type="entry name" value="NPR1/NIM1-like_C"/>
</dbReference>
<dbReference type="GO" id="GO:0009862">
    <property type="term" value="P:systemic acquired resistance, salicylic acid mediated signaling pathway"/>
    <property type="evidence" value="ECO:0007669"/>
    <property type="project" value="InterPro"/>
</dbReference>
<dbReference type="PANTHER" id="PTHR46475:SF9">
    <property type="entry name" value="REGULATORY PROTEIN NPR3-LIKE ISOFORM X1"/>
    <property type="match status" value="1"/>
</dbReference>
<comment type="similarity">
    <text evidence="3">Belongs to the plant 'ANKYRIN-BTB/POZ' family. 'NPR1-like' subfamily.</text>
</comment>
<evidence type="ECO:0000313" key="9">
    <source>
        <dbReference type="Proteomes" id="UP001153555"/>
    </source>
</evidence>
<dbReference type="InterPro" id="IPR011333">
    <property type="entry name" value="SKP1/BTB/POZ_sf"/>
</dbReference>
<dbReference type="GO" id="GO:0050832">
    <property type="term" value="P:defense response to fungus"/>
    <property type="evidence" value="ECO:0007669"/>
    <property type="project" value="TreeGrafter"/>
</dbReference>
<dbReference type="Pfam" id="PF12796">
    <property type="entry name" value="Ank_2"/>
    <property type="match status" value="1"/>
</dbReference>
<comment type="caution">
    <text evidence="4">Lacks conserved residue(s) required for the propagation of feature annotation.</text>
</comment>
<feature type="compositionally biased region" description="Low complexity" evidence="5">
    <location>
        <begin position="463"/>
        <end position="479"/>
    </location>
</feature>
<dbReference type="GO" id="GO:0005634">
    <property type="term" value="C:nucleus"/>
    <property type="evidence" value="ECO:0007669"/>
    <property type="project" value="TreeGrafter"/>
</dbReference>
<dbReference type="InterPro" id="IPR044292">
    <property type="entry name" value="NPR"/>
</dbReference>
<dbReference type="PROSITE" id="PS50097">
    <property type="entry name" value="BTB"/>
    <property type="match status" value="1"/>
</dbReference>
<dbReference type="InterPro" id="IPR000210">
    <property type="entry name" value="BTB/POZ_dom"/>
</dbReference>
<evidence type="ECO:0000256" key="1">
    <source>
        <dbReference type="ARBA" id="ARBA00004906"/>
    </source>
</evidence>
<dbReference type="OrthoDB" id="71307at2759"/>
<feature type="region of interest" description="Disordered" evidence="5">
    <location>
        <begin position="463"/>
        <end position="485"/>
    </location>
</feature>
<dbReference type="InterPro" id="IPR002110">
    <property type="entry name" value="Ankyrin_rpt"/>
</dbReference>
<reference evidence="8" key="1">
    <citation type="submission" date="2019-12" db="EMBL/GenBank/DDBJ databases">
        <authorList>
            <person name="Scholes J."/>
        </authorList>
    </citation>
    <scope>NUCLEOTIDE SEQUENCE</scope>
</reference>
<evidence type="ECO:0000259" key="6">
    <source>
        <dbReference type="PROSITE" id="PS50097"/>
    </source>
</evidence>
<evidence type="ECO:0000256" key="5">
    <source>
        <dbReference type="SAM" id="MobiDB-lite"/>
    </source>
</evidence>
<feature type="domain" description="BTB" evidence="6">
    <location>
        <begin position="62"/>
        <end position="138"/>
    </location>
</feature>
<keyword evidence="4" id="KW-0479">Metal-binding</keyword>
<dbReference type="PROSITE" id="PS52046">
    <property type="entry name" value="ZF_C2HC_NPR"/>
    <property type="match status" value="1"/>
</dbReference>
<comment type="caution">
    <text evidence="8">The sequence shown here is derived from an EMBL/GenBank/DDBJ whole genome shotgun (WGS) entry which is preliminary data.</text>
</comment>
<dbReference type="Proteomes" id="UP001153555">
    <property type="component" value="Unassembled WGS sequence"/>
</dbReference>
<organism evidence="8 9">
    <name type="scientific">Striga hermonthica</name>
    <name type="common">Purple witchweed</name>
    <name type="synonym">Buchnera hermonthica</name>
    <dbReference type="NCBI Taxonomy" id="68872"/>
    <lineage>
        <taxon>Eukaryota</taxon>
        <taxon>Viridiplantae</taxon>
        <taxon>Streptophyta</taxon>
        <taxon>Embryophyta</taxon>
        <taxon>Tracheophyta</taxon>
        <taxon>Spermatophyta</taxon>
        <taxon>Magnoliopsida</taxon>
        <taxon>eudicotyledons</taxon>
        <taxon>Gunneridae</taxon>
        <taxon>Pentapetalae</taxon>
        <taxon>asterids</taxon>
        <taxon>lamiids</taxon>
        <taxon>Lamiales</taxon>
        <taxon>Orobanchaceae</taxon>
        <taxon>Buchnereae</taxon>
        <taxon>Striga</taxon>
    </lineage>
</organism>
<name>A0A9N7RMJ2_STRHE</name>
<keyword evidence="4" id="KW-0863">Zinc-finger</keyword>
<dbReference type="PANTHER" id="PTHR46475">
    <property type="entry name" value="REGULATORY PROTEIN NPR3"/>
    <property type="match status" value="1"/>
</dbReference>
<evidence type="ECO:0000259" key="7">
    <source>
        <dbReference type="PROSITE" id="PS52046"/>
    </source>
</evidence>
<evidence type="ECO:0000256" key="2">
    <source>
        <dbReference type="ARBA" id="ARBA00022821"/>
    </source>
</evidence>
<feature type="domain" description="C2HC NPR-type" evidence="7">
    <location>
        <begin position="141"/>
        <end position="155"/>
    </location>
</feature>
<dbReference type="AlphaFoldDB" id="A0A9N7RMJ2"/>
<evidence type="ECO:0000313" key="8">
    <source>
        <dbReference type="EMBL" id="CAA0837072.1"/>
    </source>
</evidence>
<dbReference type="SUPFAM" id="SSF54695">
    <property type="entry name" value="POZ domain"/>
    <property type="match status" value="1"/>
</dbReference>
<dbReference type="GO" id="GO:2000031">
    <property type="term" value="P:regulation of salicylic acid mediated signaling pathway"/>
    <property type="evidence" value="ECO:0007669"/>
    <property type="project" value="InterPro"/>
</dbReference>